<protein>
    <submittedName>
        <fullName evidence="1">Uncharacterized protein</fullName>
    </submittedName>
</protein>
<evidence type="ECO:0000313" key="1">
    <source>
        <dbReference type="EMBL" id="KAA9346009.1"/>
    </source>
</evidence>
<dbReference type="AlphaFoldDB" id="A0A5N1JAW9"/>
<gene>
    <name evidence="1" type="ORF">F0P94_02715</name>
</gene>
<accession>A0A5N1JAW9</accession>
<proteinExistence type="predicted"/>
<name>A0A5N1JAW9_9BACT</name>
<dbReference type="Proteomes" id="UP000326570">
    <property type="component" value="Unassembled WGS sequence"/>
</dbReference>
<evidence type="ECO:0000313" key="2">
    <source>
        <dbReference type="Proteomes" id="UP000326570"/>
    </source>
</evidence>
<organism evidence="1 2">
    <name type="scientific">Adhaeribacter soli</name>
    <dbReference type="NCBI Taxonomy" id="2607655"/>
    <lineage>
        <taxon>Bacteria</taxon>
        <taxon>Pseudomonadati</taxon>
        <taxon>Bacteroidota</taxon>
        <taxon>Cytophagia</taxon>
        <taxon>Cytophagales</taxon>
        <taxon>Hymenobacteraceae</taxon>
        <taxon>Adhaeribacter</taxon>
    </lineage>
</organism>
<dbReference type="EMBL" id="VTWT01000001">
    <property type="protein sequence ID" value="KAA9346009.1"/>
    <property type="molecule type" value="Genomic_DNA"/>
</dbReference>
<dbReference type="RefSeq" id="WP_150902152.1">
    <property type="nucleotide sequence ID" value="NZ_VTWT01000001.1"/>
</dbReference>
<comment type="caution">
    <text evidence="1">The sequence shown here is derived from an EMBL/GenBank/DDBJ whole genome shotgun (WGS) entry which is preliminary data.</text>
</comment>
<keyword evidence="2" id="KW-1185">Reference proteome</keyword>
<sequence length="95" mass="10446">MAITRLKRKDRKNKARANNKQTVIKQLLRVPVIKNVDPEELKAQFGKNSGGVVNRAKEAISEAASTVAHKVEDVVEAVKSKVDDVLHSGEEKSAE</sequence>
<reference evidence="1 2" key="1">
    <citation type="submission" date="2019-09" db="EMBL/GenBank/DDBJ databases">
        <title>Genome sequence of Adhaeribacter sp. M2.</title>
        <authorList>
            <person name="Srinivasan S."/>
        </authorList>
    </citation>
    <scope>NUCLEOTIDE SEQUENCE [LARGE SCALE GENOMIC DNA]</scope>
    <source>
        <strain evidence="1 2">M2</strain>
    </source>
</reference>